<evidence type="ECO:0000256" key="2">
    <source>
        <dbReference type="ARBA" id="ARBA00022448"/>
    </source>
</evidence>
<sequence>MAKTHFTAPERTLLWLVAIGFFMQSLDGTIVNTALPAIAHSLNESPLRMQTAVVAYALTMAVVIPASGWLADRFGTRRIFMTAAVLFALGSLACALAPTLNMLIAARVLQGLGGALLLPVGRLAVLRSFPKDKFLEAMSFVAVPGLMGQLIGPTLGGILVEAVSWHWIFLINVPIGLVGAFAAKRLMPDLRDAKVGPLDGSGYLMLTVAMVCMSLSLDGLGGLGFQHVTVLVLLLAGLAGLTAYWLHANKVSQPLFSPHLFSVPSFRVGILGNLFARIGSGAMPYMIPLLMQLSMGYSPAQAGMLMLPMALASITIKPLATRLIHRYGYRYVLSVNTVVLGMLIMGFALMTPEQPLWLRIVQMALFGAVNSLQFTCMNTVTLKDLESHQASSGNSMLSMVQMLSMGMGVAVAAALIASFQQWLGVTEITGSANAFRGAFVCIGIVTVLSAWVFWQLEDDHAPGEPGDALAKKAIGPGEHDH</sequence>
<dbReference type="InterPro" id="IPR004638">
    <property type="entry name" value="EmrB-like"/>
</dbReference>
<reference evidence="9 10" key="1">
    <citation type="submission" date="2019-04" db="EMBL/GenBank/DDBJ databases">
        <title>Lampropedia sp YIM MLB12 draf genome.</title>
        <authorList>
            <person name="Wang Y.-X."/>
        </authorList>
    </citation>
    <scope>NUCLEOTIDE SEQUENCE [LARGE SCALE GENOMIC DNA]</scope>
    <source>
        <strain evidence="9 10">YIM MLB12</strain>
    </source>
</reference>
<protein>
    <submittedName>
        <fullName evidence="9">DHA2 family efflux MFS transporter permease subunit</fullName>
    </submittedName>
</protein>
<dbReference type="SUPFAM" id="SSF103473">
    <property type="entry name" value="MFS general substrate transporter"/>
    <property type="match status" value="1"/>
</dbReference>
<feature type="transmembrane region" description="Helical" evidence="7">
    <location>
        <begin position="402"/>
        <end position="422"/>
    </location>
</feature>
<evidence type="ECO:0000256" key="1">
    <source>
        <dbReference type="ARBA" id="ARBA00004651"/>
    </source>
</evidence>
<dbReference type="EMBL" id="SSWX01000008">
    <property type="protein sequence ID" value="THJ33937.1"/>
    <property type="molecule type" value="Genomic_DNA"/>
</dbReference>
<keyword evidence="10" id="KW-1185">Reference proteome</keyword>
<feature type="transmembrane region" description="Helical" evidence="7">
    <location>
        <begin position="331"/>
        <end position="350"/>
    </location>
</feature>
<dbReference type="PANTHER" id="PTHR42718:SF46">
    <property type="entry name" value="BLR6921 PROTEIN"/>
    <property type="match status" value="1"/>
</dbReference>
<organism evidence="9 10">
    <name type="scientific">Lampropedia aestuarii</name>
    <dbReference type="NCBI Taxonomy" id="2562762"/>
    <lineage>
        <taxon>Bacteria</taxon>
        <taxon>Pseudomonadati</taxon>
        <taxon>Pseudomonadota</taxon>
        <taxon>Betaproteobacteria</taxon>
        <taxon>Burkholderiales</taxon>
        <taxon>Comamonadaceae</taxon>
        <taxon>Lampropedia</taxon>
    </lineage>
</organism>
<comment type="caution">
    <text evidence="9">The sequence shown here is derived from an EMBL/GenBank/DDBJ whole genome shotgun (WGS) entry which is preliminary data.</text>
</comment>
<evidence type="ECO:0000259" key="8">
    <source>
        <dbReference type="PROSITE" id="PS50850"/>
    </source>
</evidence>
<comment type="subcellular location">
    <subcellularLocation>
        <location evidence="1">Cell membrane</location>
        <topology evidence="1">Multi-pass membrane protein</topology>
    </subcellularLocation>
</comment>
<accession>A0A4S5BMT8</accession>
<feature type="transmembrane region" description="Helical" evidence="7">
    <location>
        <begin position="12"/>
        <end position="31"/>
    </location>
</feature>
<keyword evidence="6 7" id="KW-0472">Membrane</keyword>
<keyword evidence="3" id="KW-1003">Cell membrane</keyword>
<evidence type="ECO:0000256" key="5">
    <source>
        <dbReference type="ARBA" id="ARBA00022989"/>
    </source>
</evidence>
<proteinExistence type="predicted"/>
<dbReference type="InterPro" id="IPR036259">
    <property type="entry name" value="MFS_trans_sf"/>
</dbReference>
<gene>
    <name evidence="9" type="ORF">E8K88_07495</name>
</gene>
<evidence type="ECO:0000256" key="4">
    <source>
        <dbReference type="ARBA" id="ARBA00022692"/>
    </source>
</evidence>
<keyword evidence="5 7" id="KW-1133">Transmembrane helix</keyword>
<dbReference type="InterPro" id="IPR020846">
    <property type="entry name" value="MFS_dom"/>
</dbReference>
<evidence type="ECO:0000256" key="7">
    <source>
        <dbReference type="SAM" id="Phobius"/>
    </source>
</evidence>
<feature type="transmembrane region" description="Helical" evidence="7">
    <location>
        <begin position="51"/>
        <end position="71"/>
    </location>
</feature>
<dbReference type="CDD" id="cd17503">
    <property type="entry name" value="MFS_LmrB_MDR_like"/>
    <property type="match status" value="1"/>
</dbReference>
<feature type="transmembrane region" description="Helical" evidence="7">
    <location>
        <begin position="78"/>
        <end position="98"/>
    </location>
</feature>
<dbReference type="PRINTS" id="PR01036">
    <property type="entry name" value="TCRTETB"/>
</dbReference>
<feature type="transmembrane region" description="Helical" evidence="7">
    <location>
        <begin position="104"/>
        <end position="125"/>
    </location>
</feature>
<feature type="transmembrane region" description="Helical" evidence="7">
    <location>
        <begin position="195"/>
        <end position="217"/>
    </location>
</feature>
<dbReference type="Proteomes" id="UP000306236">
    <property type="component" value="Unassembled WGS sequence"/>
</dbReference>
<dbReference type="GO" id="GO:0022857">
    <property type="term" value="F:transmembrane transporter activity"/>
    <property type="evidence" value="ECO:0007669"/>
    <property type="project" value="InterPro"/>
</dbReference>
<evidence type="ECO:0000313" key="9">
    <source>
        <dbReference type="EMBL" id="THJ33937.1"/>
    </source>
</evidence>
<evidence type="ECO:0000256" key="3">
    <source>
        <dbReference type="ARBA" id="ARBA00022475"/>
    </source>
</evidence>
<keyword evidence="2" id="KW-0813">Transport</keyword>
<dbReference type="Gene3D" id="1.20.1250.20">
    <property type="entry name" value="MFS general substrate transporter like domains"/>
    <property type="match status" value="1"/>
</dbReference>
<feature type="transmembrane region" description="Helical" evidence="7">
    <location>
        <begin position="299"/>
        <end position="319"/>
    </location>
</feature>
<name>A0A4S5BMT8_9BURK</name>
<feature type="domain" description="Major facilitator superfamily (MFS) profile" evidence="8">
    <location>
        <begin position="13"/>
        <end position="461"/>
    </location>
</feature>
<evidence type="ECO:0000256" key="6">
    <source>
        <dbReference type="ARBA" id="ARBA00023136"/>
    </source>
</evidence>
<dbReference type="Gene3D" id="1.20.1720.10">
    <property type="entry name" value="Multidrug resistance protein D"/>
    <property type="match status" value="1"/>
</dbReference>
<dbReference type="RefSeq" id="WP_136406045.1">
    <property type="nucleotide sequence ID" value="NZ_SSWX01000008.1"/>
</dbReference>
<dbReference type="NCBIfam" id="NF007799">
    <property type="entry name" value="PRK10504.1"/>
    <property type="match status" value="1"/>
</dbReference>
<feature type="transmembrane region" description="Helical" evidence="7">
    <location>
        <begin position="434"/>
        <end position="454"/>
    </location>
</feature>
<dbReference type="PANTHER" id="PTHR42718">
    <property type="entry name" value="MAJOR FACILITATOR SUPERFAMILY MULTIDRUG TRANSPORTER MFSC"/>
    <property type="match status" value="1"/>
</dbReference>
<dbReference type="Pfam" id="PF07690">
    <property type="entry name" value="MFS_1"/>
    <property type="match status" value="1"/>
</dbReference>
<dbReference type="GO" id="GO:0005886">
    <property type="term" value="C:plasma membrane"/>
    <property type="evidence" value="ECO:0007669"/>
    <property type="project" value="UniProtKB-SubCell"/>
</dbReference>
<evidence type="ECO:0000313" key="10">
    <source>
        <dbReference type="Proteomes" id="UP000306236"/>
    </source>
</evidence>
<dbReference type="InterPro" id="IPR011701">
    <property type="entry name" value="MFS"/>
</dbReference>
<dbReference type="OrthoDB" id="9807274at2"/>
<feature type="transmembrane region" description="Helical" evidence="7">
    <location>
        <begin position="137"/>
        <end position="159"/>
    </location>
</feature>
<dbReference type="AlphaFoldDB" id="A0A4S5BMT8"/>
<dbReference type="PROSITE" id="PS50850">
    <property type="entry name" value="MFS"/>
    <property type="match status" value="1"/>
</dbReference>
<feature type="transmembrane region" description="Helical" evidence="7">
    <location>
        <begin position="165"/>
        <end position="183"/>
    </location>
</feature>
<dbReference type="NCBIfam" id="TIGR00711">
    <property type="entry name" value="efflux_EmrB"/>
    <property type="match status" value="1"/>
</dbReference>
<feature type="transmembrane region" description="Helical" evidence="7">
    <location>
        <begin position="223"/>
        <end position="246"/>
    </location>
</feature>
<keyword evidence="4 7" id="KW-0812">Transmembrane</keyword>
<feature type="transmembrane region" description="Helical" evidence="7">
    <location>
        <begin position="266"/>
        <end position="287"/>
    </location>
</feature>